<gene>
    <name evidence="1" type="ORF">RHMOL_Rhmol06G0283600</name>
</gene>
<name>A0ACC0NIC1_RHOML</name>
<sequence length="123" mass="13859">MNPTTARPLRPHTTYLNPQYHPITPEIKPVSSSNGLFLLFGGPEEGGEAEQARGGDVFEVRRWCERGGYEGGDEVLLRAVVLEILESRCLYFLWSYSQNLQMIISNLITVISSSWSTKEARVQ</sequence>
<protein>
    <submittedName>
        <fullName evidence="1">Uncharacterized protein</fullName>
    </submittedName>
</protein>
<evidence type="ECO:0000313" key="2">
    <source>
        <dbReference type="Proteomes" id="UP001062846"/>
    </source>
</evidence>
<reference evidence="1" key="1">
    <citation type="submission" date="2022-02" db="EMBL/GenBank/DDBJ databases">
        <title>Plant Genome Project.</title>
        <authorList>
            <person name="Zhang R.-G."/>
        </authorList>
    </citation>
    <scope>NUCLEOTIDE SEQUENCE</scope>
    <source>
        <strain evidence="1">AT1</strain>
    </source>
</reference>
<proteinExistence type="predicted"/>
<dbReference type="EMBL" id="CM046393">
    <property type="protein sequence ID" value="KAI8552664.1"/>
    <property type="molecule type" value="Genomic_DNA"/>
</dbReference>
<comment type="caution">
    <text evidence="1">The sequence shown here is derived from an EMBL/GenBank/DDBJ whole genome shotgun (WGS) entry which is preliminary data.</text>
</comment>
<dbReference type="Proteomes" id="UP001062846">
    <property type="component" value="Chromosome 6"/>
</dbReference>
<accession>A0ACC0NIC1</accession>
<keyword evidence="2" id="KW-1185">Reference proteome</keyword>
<organism evidence="1 2">
    <name type="scientific">Rhododendron molle</name>
    <name type="common">Chinese azalea</name>
    <name type="synonym">Azalea mollis</name>
    <dbReference type="NCBI Taxonomy" id="49168"/>
    <lineage>
        <taxon>Eukaryota</taxon>
        <taxon>Viridiplantae</taxon>
        <taxon>Streptophyta</taxon>
        <taxon>Embryophyta</taxon>
        <taxon>Tracheophyta</taxon>
        <taxon>Spermatophyta</taxon>
        <taxon>Magnoliopsida</taxon>
        <taxon>eudicotyledons</taxon>
        <taxon>Gunneridae</taxon>
        <taxon>Pentapetalae</taxon>
        <taxon>asterids</taxon>
        <taxon>Ericales</taxon>
        <taxon>Ericaceae</taxon>
        <taxon>Ericoideae</taxon>
        <taxon>Rhodoreae</taxon>
        <taxon>Rhododendron</taxon>
    </lineage>
</organism>
<evidence type="ECO:0000313" key="1">
    <source>
        <dbReference type="EMBL" id="KAI8552664.1"/>
    </source>
</evidence>